<dbReference type="PROSITE" id="PS00600">
    <property type="entry name" value="AA_TRANSFER_CLASS_3"/>
    <property type="match status" value="1"/>
</dbReference>
<keyword evidence="4" id="KW-0413">Isomerase</keyword>
<dbReference type="PANTHER" id="PTHR43713">
    <property type="entry name" value="GLUTAMATE-1-SEMIALDEHYDE 2,1-AMINOMUTASE"/>
    <property type="match status" value="1"/>
</dbReference>
<gene>
    <name evidence="7" type="ORF">B9Q03_12945</name>
</gene>
<dbReference type="PANTHER" id="PTHR43713:SF3">
    <property type="entry name" value="GLUTAMATE-1-SEMIALDEHYDE 2,1-AMINOMUTASE 1, CHLOROPLASTIC-RELATED"/>
    <property type="match status" value="1"/>
</dbReference>
<comment type="pathway">
    <text evidence="5">Porphyrin-containing compound metabolism.</text>
</comment>
<reference evidence="7 8" key="1">
    <citation type="submission" date="2017-04" db="EMBL/GenBank/DDBJ databases">
        <title>Novel microbial lineages endemic to geothermal iron-oxide mats fill important gaps in the evolutionary history of Archaea.</title>
        <authorList>
            <person name="Jay Z.J."/>
            <person name="Beam J.P."/>
            <person name="Dlakic M."/>
            <person name="Rusch D.B."/>
            <person name="Kozubal M.A."/>
            <person name="Inskeep W.P."/>
        </authorList>
    </citation>
    <scope>NUCLEOTIDE SEQUENCE [LARGE SCALE GENOMIC DNA]</scope>
    <source>
        <strain evidence="7">OSP_D</strain>
    </source>
</reference>
<comment type="cofactor">
    <cofactor evidence="2">
        <name>pyridoxal 5'-phosphate</name>
        <dbReference type="ChEBI" id="CHEBI:597326"/>
    </cofactor>
</comment>
<dbReference type="SUPFAM" id="SSF53383">
    <property type="entry name" value="PLP-dependent transferases"/>
    <property type="match status" value="1"/>
</dbReference>
<dbReference type="AlphaFoldDB" id="A0A2R6AED2"/>
<dbReference type="InterPro" id="IPR015424">
    <property type="entry name" value="PyrdxlP-dep_Trfase"/>
</dbReference>
<dbReference type="GO" id="GO:0042286">
    <property type="term" value="F:glutamate-1-semialdehyde 2,1-aminomutase activity"/>
    <property type="evidence" value="ECO:0007669"/>
    <property type="project" value="UniProtKB-EC"/>
</dbReference>
<dbReference type="CDD" id="cd00610">
    <property type="entry name" value="OAT_like"/>
    <property type="match status" value="1"/>
</dbReference>
<dbReference type="GO" id="GO:0030170">
    <property type="term" value="F:pyridoxal phosphate binding"/>
    <property type="evidence" value="ECO:0007669"/>
    <property type="project" value="InterPro"/>
</dbReference>
<dbReference type="Pfam" id="PF00202">
    <property type="entry name" value="Aminotran_3"/>
    <property type="match status" value="1"/>
</dbReference>
<organism evidence="7 8">
    <name type="scientific">Candidatus Marsarchaeota G2 archaeon OSP_D</name>
    <dbReference type="NCBI Taxonomy" id="1978157"/>
    <lineage>
        <taxon>Archaea</taxon>
        <taxon>Candidatus Marsarchaeota</taxon>
        <taxon>Candidatus Marsarchaeota group 2</taxon>
    </lineage>
</organism>
<evidence type="ECO:0000256" key="4">
    <source>
        <dbReference type="ARBA" id="ARBA00023235"/>
    </source>
</evidence>
<proteinExistence type="inferred from homology"/>
<evidence type="ECO:0000313" key="7">
    <source>
        <dbReference type="EMBL" id="PSN84747.1"/>
    </source>
</evidence>
<comment type="catalytic activity">
    <reaction evidence="1">
        <text>(S)-4-amino-5-oxopentanoate = 5-aminolevulinate</text>
        <dbReference type="Rhea" id="RHEA:14265"/>
        <dbReference type="ChEBI" id="CHEBI:57501"/>
        <dbReference type="ChEBI" id="CHEBI:356416"/>
        <dbReference type="EC" id="5.4.3.8"/>
    </reaction>
</comment>
<evidence type="ECO:0000256" key="1">
    <source>
        <dbReference type="ARBA" id="ARBA00001579"/>
    </source>
</evidence>
<dbReference type="EMBL" id="NEXE01000276">
    <property type="protein sequence ID" value="PSN84747.1"/>
    <property type="molecule type" value="Genomic_DNA"/>
</dbReference>
<dbReference type="GO" id="GO:0008483">
    <property type="term" value="F:transaminase activity"/>
    <property type="evidence" value="ECO:0007669"/>
    <property type="project" value="InterPro"/>
</dbReference>
<evidence type="ECO:0000256" key="2">
    <source>
        <dbReference type="ARBA" id="ARBA00001933"/>
    </source>
</evidence>
<evidence type="ECO:0000256" key="6">
    <source>
        <dbReference type="RuleBase" id="RU003560"/>
    </source>
</evidence>
<dbReference type="Gene3D" id="3.90.1150.10">
    <property type="entry name" value="Aspartate Aminotransferase, domain 1"/>
    <property type="match status" value="1"/>
</dbReference>
<name>A0A2R6AED2_9ARCH</name>
<feature type="non-terminal residue" evidence="7">
    <location>
        <position position="407"/>
    </location>
</feature>
<protein>
    <recommendedName>
        <fullName evidence="9">Aspartate aminotransferase family protein</fullName>
    </recommendedName>
</protein>
<keyword evidence="3 6" id="KW-0663">Pyridoxal phosphate</keyword>
<comment type="caution">
    <text evidence="7">The sequence shown here is derived from an EMBL/GenBank/DDBJ whole genome shotgun (WGS) entry which is preliminary data.</text>
</comment>
<evidence type="ECO:0000256" key="5">
    <source>
        <dbReference type="ARBA" id="ARBA00023444"/>
    </source>
</evidence>
<dbReference type="Proteomes" id="UP000240322">
    <property type="component" value="Unassembled WGS sequence"/>
</dbReference>
<evidence type="ECO:0000256" key="3">
    <source>
        <dbReference type="ARBA" id="ARBA00022898"/>
    </source>
</evidence>
<dbReference type="InterPro" id="IPR005814">
    <property type="entry name" value="Aminotrans_3"/>
</dbReference>
<dbReference type="InterPro" id="IPR015422">
    <property type="entry name" value="PyrdxlP-dep_Trfase_small"/>
</dbReference>
<sequence length="407" mass="44739">MSEKYVPYVDGLNTENSYRIFREAMKYIPAASSSHGHNYPIFDPYPISFERGEGSKIVDVDGNTYIDYVLGFGPLILGHSHPAIIKAVTEQLKRGTQFAALTQLEVEVAKMILRFTGKENEMIVFSNTGAEATQYAIRFARAYTGKEKIVKFEGGYHGSYDYVTLSNSGSPLPALGPYHAPYVFKSSWGIPDSVAKTTITIPNDERVLEKVVKGNDIAAVILEPVMMNYGSVPPEPGFLEAVREITTTNNVVLIFDEVKTGFRLAPGGAQEYFRLGEGKSADITVYSKAMGGGFPISAIVGKKEIMELVVPGKVHHAGTFTANPISLAATQATINELSKNDFDAFRRLNTLGSLLKEGLTRVAQKFDEKLLVQGIGHGGLALYFTKGKITKIRNYREYTQNVDTSLY</sequence>
<comment type="similarity">
    <text evidence="6">Belongs to the class-III pyridoxal-phosphate-dependent aminotransferase family.</text>
</comment>
<accession>A0A2R6AED2</accession>
<evidence type="ECO:0000313" key="8">
    <source>
        <dbReference type="Proteomes" id="UP000240322"/>
    </source>
</evidence>
<evidence type="ECO:0008006" key="9">
    <source>
        <dbReference type="Google" id="ProtNLM"/>
    </source>
</evidence>
<dbReference type="Gene3D" id="3.40.640.10">
    <property type="entry name" value="Type I PLP-dependent aspartate aminotransferase-like (Major domain)"/>
    <property type="match status" value="1"/>
</dbReference>
<dbReference type="InterPro" id="IPR049704">
    <property type="entry name" value="Aminotrans_3_PPA_site"/>
</dbReference>
<dbReference type="InterPro" id="IPR015421">
    <property type="entry name" value="PyrdxlP-dep_Trfase_major"/>
</dbReference>